<dbReference type="NCBIfam" id="TIGR00348">
    <property type="entry name" value="hsdR"/>
    <property type="match status" value="1"/>
</dbReference>
<keyword evidence="3" id="KW-0540">Nuclease</keyword>
<dbReference type="GO" id="GO:0005524">
    <property type="term" value="F:ATP binding"/>
    <property type="evidence" value="ECO:0007669"/>
    <property type="project" value="UniProtKB-KW"/>
</dbReference>
<evidence type="ECO:0000256" key="3">
    <source>
        <dbReference type="ARBA" id="ARBA00022722"/>
    </source>
</evidence>
<dbReference type="STRING" id="313595.P700755_000207"/>
<evidence type="ECO:0000256" key="8">
    <source>
        <dbReference type="ARBA" id="ARBA00022840"/>
    </source>
</evidence>
<evidence type="ECO:0000256" key="1">
    <source>
        <dbReference type="ARBA" id="ARBA00000851"/>
    </source>
</evidence>
<gene>
    <name evidence="12" type="ordered locus">P700755_000207</name>
</gene>
<dbReference type="KEGG" id="ptq:P700755_000207"/>
<dbReference type="Gene3D" id="3.40.50.300">
    <property type="entry name" value="P-loop containing nucleotide triphosphate hydrolases"/>
    <property type="match status" value="2"/>
</dbReference>
<dbReference type="InterPro" id="IPR021810">
    <property type="entry name" value="T1RH-like_C"/>
</dbReference>
<comment type="function">
    <text evidence="10">Subunit R is required for both nuclease and ATPase activities, but not for modification.</text>
</comment>
<dbReference type="InterPro" id="IPR055180">
    <property type="entry name" value="HsdR_RecA-like_helicase_dom_2"/>
</dbReference>
<keyword evidence="9 10" id="KW-0238">DNA-binding</keyword>
<dbReference type="GO" id="GO:0009307">
    <property type="term" value="P:DNA restriction-modification system"/>
    <property type="evidence" value="ECO:0007669"/>
    <property type="project" value="UniProtKB-KW"/>
</dbReference>
<dbReference type="GO" id="GO:0003677">
    <property type="term" value="F:DNA binding"/>
    <property type="evidence" value="ECO:0007669"/>
    <property type="project" value="UniProtKB-KW"/>
</dbReference>
<evidence type="ECO:0000313" key="13">
    <source>
        <dbReference type="Proteomes" id="UP000008514"/>
    </source>
</evidence>
<comment type="similarity">
    <text evidence="2 10">Belongs to the HsdR family.</text>
</comment>
<dbReference type="Gene3D" id="3.90.1570.50">
    <property type="match status" value="1"/>
</dbReference>
<evidence type="ECO:0000256" key="7">
    <source>
        <dbReference type="ARBA" id="ARBA00022801"/>
    </source>
</evidence>
<keyword evidence="5 10" id="KW-0680">Restriction system</keyword>
<sequence length="1040" mass="119710">MMKVNYSEYNDSQKPALDLLQKMGWQYMSPEEVFEARGDMFSNVLLDTILAKQLSKINEFGYRGESYNFSTGSIQGAVNALKNVPNEGLVQTNERVYDLITLGKSFNETVQGDRKAYTINYIDWQNPENNVFHVTEEFEVEGGKGKRRPDIVLFVNGIPFVVIENKRRDKNDSLDEAIFQNIRNQKEKEGIPKLFYYAQLLLAIHPNEVKYGATGTPAKFWSVWKEDVEKEVLKLLKKKTNTTVAEDRLVTEQDKGLYALCGTKRLLDLTYKYIVFDGPDKKICRYQQYFAVQETIQRVKTKNKEGNRQGGVIWHTTGSGKSLTMVMLSKALALDTSIESPRVIIVTDRISLDKQIFKTFVNCGKHVKKARSGNDLVELLQDKGNEIITTIIDKFEIATKRVSFKDGSKNIFVLVDESHRSQYGSAHANMKRIVPNASYIGFTGTPLMKSQKSTSKKFGGFIHKYTIDQAVKDGAVLPLLYEGRSAKLTINKKQIDKGFERLAAPLNEEARKDLKKKFATIAKIYESDNVIEEIAYDISKHFSENWKGTGFKAQLAVPKIDTAIKYQKYFESQTDSDLKINTRVVFTPPDSRQNNDDVWSETTSESQKYWKQILERYNDQEAYESDSIGRFKEKSNEVELLIVVSKLLTGFDAPRNTVLYLAKPLKGHNLLQAIARVNRLFEGKEYGHIIDYVGVLGKLDEALTEYSALEDFDEEDLKNTVIDVKDEIRKVPIRHAEVWDIFNGVYNKTDIEALERHISEKDVRDQFYERVSAFARILQTALASDDFYIEFNMEQIGFYKSELKKFQSLRLSVQFRYAEKVSYKEYEPRVRKLLDTYINADEIQVLTRDINIFDKDMVEEALETYGKTPASKADFIAHQMKKVITESMEKDEAFYKKFSELIEEIIKDFYDGRLTEKEYLEAMQKTRDDLASGYQDGIPDSLQNNPRARAFYGALNEVLNKKLDKEISKNKVAEAGLEIEEIVNNLIITDWKKNVDIQNRMENQIEDYLIGKRSQLGIEISFDEIDAILIKCLRVAKNNF</sequence>
<evidence type="ECO:0000313" key="12">
    <source>
        <dbReference type="EMBL" id="AFU67261.1"/>
    </source>
</evidence>
<accession>K4IDQ9</accession>
<dbReference type="RefSeq" id="WP_015022881.1">
    <property type="nucleotide sequence ID" value="NC_018721.1"/>
</dbReference>
<keyword evidence="8 10" id="KW-0067">ATP-binding</keyword>
<evidence type="ECO:0000256" key="4">
    <source>
        <dbReference type="ARBA" id="ARBA00022741"/>
    </source>
</evidence>
<dbReference type="Pfam" id="PF04313">
    <property type="entry name" value="HSDR_N"/>
    <property type="match status" value="1"/>
</dbReference>
<dbReference type="PROSITE" id="PS51192">
    <property type="entry name" value="HELICASE_ATP_BIND_1"/>
    <property type="match status" value="1"/>
</dbReference>
<dbReference type="CDD" id="cd18800">
    <property type="entry name" value="SF2_C_EcoR124I-like"/>
    <property type="match status" value="1"/>
</dbReference>
<dbReference type="Proteomes" id="UP000008514">
    <property type="component" value="Chromosome"/>
</dbReference>
<proteinExistence type="inferred from homology"/>
<dbReference type="Pfam" id="PF22679">
    <property type="entry name" value="T1R_D3-like"/>
    <property type="match status" value="1"/>
</dbReference>
<dbReference type="InterPro" id="IPR004473">
    <property type="entry name" value="Restrct_endonuc_typeI_HsdR"/>
</dbReference>
<dbReference type="EC" id="3.1.21.3" evidence="10"/>
<dbReference type="Pfam" id="PF18766">
    <property type="entry name" value="SWI2_SNF2"/>
    <property type="match status" value="1"/>
</dbReference>
<reference evidence="12" key="1">
    <citation type="submission" date="2006-03" db="EMBL/GenBank/DDBJ databases">
        <authorList>
            <person name="Bowman J."/>
            <person name="Ferriera S."/>
            <person name="Johnson J."/>
            <person name="Kravitz S."/>
            <person name="Halpern A."/>
            <person name="Remington K."/>
            <person name="Beeson K."/>
            <person name="Tran B."/>
            <person name="Rogers Y.-H."/>
            <person name="Friedman R."/>
            <person name="Venter J.C."/>
        </authorList>
    </citation>
    <scope>NUCLEOTIDE SEQUENCE [LARGE SCALE GENOMIC DNA]</scope>
    <source>
        <strain evidence="12">ATCC 700755</strain>
    </source>
</reference>
<reference evidence="12" key="2">
    <citation type="submission" date="2012-09" db="EMBL/GenBank/DDBJ databases">
        <title>The complete sequence of Psychroflexus torquis an extreme psychrophile from sea-ice that is stimulated by light.</title>
        <authorList>
            <person name="Feng S."/>
            <person name="Powell S.M."/>
            <person name="Bowman J.P."/>
        </authorList>
    </citation>
    <scope>NUCLEOTIDE SEQUENCE [LARGE SCALE GENOMIC DNA]</scope>
    <source>
        <strain evidence="12">ATCC 700755</strain>
    </source>
</reference>
<keyword evidence="13" id="KW-1185">Reference proteome</keyword>
<keyword evidence="4 10" id="KW-0547">Nucleotide-binding</keyword>
<dbReference type="REBASE" id="55929">
    <property type="entry name" value="PtoBORF216P"/>
</dbReference>
<dbReference type="GO" id="GO:0009035">
    <property type="term" value="F:type I site-specific deoxyribonuclease activity"/>
    <property type="evidence" value="ECO:0007669"/>
    <property type="project" value="UniProtKB-EC"/>
</dbReference>
<dbReference type="InterPro" id="IPR014001">
    <property type="entry name" value="Helicase_ATP-bd"/>
</dbReference>
<feature type="domain" description="Helicase ATP-binding" evidence="11">
    <location>
        <begin position="302"/>
        <end position="464"/>
    </location>
</feature>
<dbReference type="AlphaFoldDB" id="K4IDQ9"/>
<dbReference type="InterPro" id="IPR040980">
    <property type="entry name" value="SWI2_SNF2"/>
</dbReference>
<dbReference type="CDD" id="cd22332">
    <property type="entry name" value="HsdR_N"/>
    <property type="match status" value="1"/>
</dbReference>
<dbReference type="InterPro" id="IPR051268">
    <property type="entry name" value="Type-I_R_enzyme_R_subunit"/>
</dbReference>
<evidence type="ECO:0000256" key="5">
    <source>
        <dbReference type="ARBA" id="ARBA00022747"/>
    </source>
</evidence>
<name>K4IDQ9_PSYTT</name>
<dbReference type="PANTHER" id="PTHR30195:SF15">
    <property type="entry name" value="TYPE I RESTRICTION ENZYME HINDI ENDONUCLEASE SUBUNIT"/>
    <property type="match status" value="1"/>
</dbReference>
<keyword evidence="7 10" id="KW-0378">Hydrolase</keyword>
<dbReference type="SUPFAM" id="SSF52540">
    <property type="entry name" value="P-loop containing nucleoside triphosphate hydrolases"/>
    <property type="match status" value="1"/>
</dbReference>
<evidence type="ECO:0000256" key="2">
    <source>
        <dbReference type="ARBA" id="ARBA00008598"/>
    </source>
</evidence>
<evidence type="ECO:0000259" key="11">
    <source>
        <dbReference type="PROSITE" id="PS51192"/>
    </source>
</evidence>
<comment type="catalytic activity">
    <reaction evidence="1 10">
        <text>Endonucleolytic cleavage of DNA to give random double-stranded fragments with terminal 5'-phosphates, ATP is simultaneously hydrolyzed.</text>
        <dbReference type="EC" id="3.1.21.3"/>
    </reaction>
</comment>
<dbReference type="InterPro" id="IPR027417">
    <property type="entry name" value="P-loop_NTPase"/>
</dbReference>
<evidence type="ECO:0000256" key="9">
    <source>
        <dbReference type="ARBA" id="ARBA00023125"/>
    </source>
</evidence>
<evidence type="ECO:0000256" key="6">
    <source>
        <dbReference type="ARBA" id="ARBA00022759"/>
    </source>
</evidence>
<dbReference type="HOGENOM" id="CLU_005762_0_1_10"/>
<dbReference type="EMBL" id="CP003879">
    <property type="protein sequence ID" value="AFU67261.1"/>
    <property type="molecule type" value="Genomic_DNA"/>
</dbReference>
<protein>
    <recommendedName>
        <fullName evidence="10">Type I restriction enzyme endonuclease subunit</fullName>
        <shortName evidence="10">R protein</shortName>
        <ecNumber evidence="10">3.1.21.3</ecNumber>
    </recommendedName>
</protein>
<keyword evidence="6" id="KW-0255">Endonuclease</keyword>
<dbReference type="SMART" id="SM00487">
    <property type="entry name" value="DEXDc"/>
    <property type="match status" value="1"/>
</dbReference>
<dbReference type="InterPro" id="IPR007409">
    <property type="entry name" value="Restrct_endonuc_type1_HsdR_N"/>
</dbReference>
<comment type="subunit">
    <text evidence="10">The type I restriction/modification system is composed of three polypeptides R, M and S.</text>
</comment>
<dbReference type="CDD" id="cd18030">
    <property type="entry name" value="DEXHc_RE_I_HsdR"/>
    <property type="match status" value="1"/>
</dbReference>
<dbReference type="Pfam" id="PF11867">
    <property type="entry name" value="T1RH-like_C"/>
    <property type="match status" value="1"/>
</dbReference>
<dbReference type="PANTHER" id="PTHR30195">
    <property type="entry name" value="TYPE I SITE-SPECIFIC DEOXYRIBONUCLEASE PROTEIN SUBUNIT M AND R"/>
    <property type="match status" value="1"/>
</dbReference>
<evidence type="ECO:0000256" key="10">
    <source>
        <dbReference type="RuleBase" id="RU364115"/>
    </source>
</evidence>
<dbReference type="eggNOG" id="COG0610">
    <property type="taxonomic scope" value="Bacteria"/>
</dbReference>
<organism evidence="12 13">
    <name type="scientific">Psychroflexus torquis (strain ATCC 700755 / CIP 106069 / ACAM 623)</name>
    <dbReference type="NCBI Taxonomy" id="313595"/>
    <lineage>
        <taxon>Bacteria</taxon>
        <taxon>Pseudomonadati</taxon>
        <taxon>Bacteroidota</taxon>
        <taxon>Flavobacteriia</taxon>
        <taxon>Flavobacteriales</taxon>
        <taxon>Flavobacteriaceae</taxon>
        <taxon>Psychroflexus</taxon>
    </lineage>
</organism>